<keyword evidence="3" id="KW-1185">Reference proteome</keyword>
<reference evidence="2" key="1">
    <citation type="submission" date="2021-06" db="EMBL/GenBank/DDBJ databases">
        <title>Comparative genomics, transcriptomics and evolutionary studies reveal genomic signatures of adaptation to plant cell wall in hemibiotrophic fungi.</title>
        <authorList>
            <consortium name="DOE Joint Genome Institute"/>
            <person name="Baroncelli R."/>
            <person name="Diaz J.F."/>
            <person name="Benocci T."/>
            <person name="Peng M."/>
            <person name="Battaglia E."/>
            <person name="Haridas S."/>
            <person name="Andreopoulos W."/>
            <person name="Labutti K."/>
            <person name="Pangilinan J."/>
            <person name="Floch G.L."/>
            <person name="Makela M.R."/>
            <person name="Henrissat B."/>
            <person name="Grigoriev I.V."/>
            <person name="Crouch J.A."/>
            <person name="De Vries R.P."/>
            <person name="Sukno S.A."/>
            <person name="Thon M.R."/>
        </authorList>
    </citation>
    <scope>NUCLEOTIDE SEQUENCE</scope>
    <source>
        <strain evidence="2">MAFF235873</strain>
    </source>
</reference>
<gene>
    <name evidence="2" type="ORF">LX32DRAFT_687113</name>
</gene>
<feature type="compositionally biased region" description="Acidic residues" evidence="1">
    <location>
        <begin position="136"/>
        <end position="152"/>
    </location>
</feature>
<organism evidence="2 3">
    <name type="scientific">Colletotrichum zoysiae</name>
    <dbReference type="NCBI Taxonomy" id="1216348"/>
    <lineage>
        <taxon>Eukaryota</taxon>
        <taxon>Fungi</taxon>
        <taxon>Dikarya</taxon>
        <taxon>Ascomycota</taxon>
        <taxon>Pezizomycotina</taxon>
        <taxon>Sordariomycetes</taxon>
        <taxon>Hypocreomycetidae</taxon>
        <taxon>Glomerellales</taxon>
        <taxon>Glomerellaceae</taxon>
        <taxon>Colletotrichum</taxon>
        <taxon>Colletotrichum graminicola species complex</taxon>
    </lineage>
</organism>
<sequence>MNRPKLEPVPPGLSKSQLLRRLREDVRKADEWRATPEGKAALMRRREATHLAWEEFVQEEEGRREDYRKANYAREAEKLRRKADGDAKMAEECEKESEDEPGAGQNDESDKNASELLEKSDGVEKAKEKKGKKLEEPDEELDGESDEESDEEKVEKEK</sequence>
<dbReference type="Proteomes" id="UP001232148">
    <property type="component" value="Unassembled WGS sequence"/>
</dbReference>
<dbReference type="AlphaFoldDB" id="A0AAD9H700"/>
<proteinExistence type="predicted"/>
<feature type="compositionally biased region" description="Basic and acidic residues" evidence="1">
    <location>
        <begin position="73"/>
        <end position="92"/>
    </location>
</feature>
<name>A0AAD9H700_9PEZI</name>
<dbReference type="EMBL" id="MU843039">
    <property type="protein sequence ID" value="KAK2022522.1"/>
    <property type="molecule type" value="Genomic_DNA"/>
</dbReference>
<accession>A0AAD9H700</accession>
<comment type="caution">
    <text evidence="2">The sequence shown here is derived from an EMBL/GenBank/DDBJ whole genome shotgun (WGS) entry which is preliminary data.</text>
</comment>
<evidence type="ECO:0000256" key="1">
    <source>
        <dbReference type="SAM" id="MobiDB-lite"/>
    </source>
</evidence>
<protein>
    <submittedName>
        <fullName evidence="2">Uncharacterized protein</fullName>
    </submittedName>
</protein>
<evidence type="ECO:0000313" key="3">
    <source>
        <dbReference type="Proteomes" id="UP001232148"/>
    </source>
</evidence>
<evidence type="ECO:0000313" key="2">
    <source>
        <dbReference type="EMBL" id="KAK2022522.1"/>
    </source>
</evidence>
<feature type="region of interest" description="Disordered" evidence="1">
    <location>
        <begin position="73"/>
        <end position="158"/>
    </location>
</feature>
<feature type="compositionally biased region" description="Basic and acidic residues" evidence="1">
    <location>
        <begin position="108"/>
        <end position="127"/>
    </location>
</feature>